<proteinExistence type="predicted"/>
<name>A0A9Q1MU62_9SOLA</name>
<accession>A0A9Q1MU62</accession>
<gene>
    <name evidence="1" type="ORF">K7X08_028163</name>
</gene>
<dbReference type="OrthoDB" id="1723509at2759"/>
<organism evidence="1 2">
    <name type="scientific">Anisodus acutangulus</name>
    <dbReference type="NCBI Taxonomy" id="402998"/>
    <lineage>
        <taxon>Eukaryota</taxon>
        <taxon>Viridiplantae</taxon>
        <taxon>Streptophyta</taxon>
        <taxon>Embryophyta</taxon>
        <taxon>Tracheophyta</taxon>
        <taxon>Spermatophyta</taxon>
        <taxon>Magnoliopsida</taxon>
        <taxon>eudicotyledons</taxon>
        <taxon>Gunneridae</taxon>
        <taxon>Pentapetalae</taxon>
        <taxon>asterids</taxon>
        <taxon>lamiids</taxon>
        <taxon>Solanales</taxon>
        <taxon>Solanaceae</taxon>
        <taxon>Solanoideae</taxon>
        <taxon>Hyoscyameae</taxon>
        <taxon>Anisodus</taxon>
    </lineage>
</organism>
<dbReference type="AlphaFoldDB" id="A0A9Q1MU62"/>
<protein>
    <submittedName>
        <fullName evidence="1">Uncharacterized protein</fullName>
    </submittedName>
</protein>
<dbReference type="EMBL" id="JAJAGQ010000003">
    <property type="protein sequence ID" value="KAJ8568630.1"/>
    <property type="molecule type" value="Genomic_DNA"/>
</dbReference>
<reference evidence="2" key="1">
    <citation type="journal article" date="2023" name="Proc. Natl. Acad. Sci. U.S.A.">
        <title>Genomic and structural basis for evolution of tropane alkaloid biosynthesis.</title>
        <authorList>
            <person name="Wanga Y.-J."/>
            <person name="Taina T."/>
            <person name="Yua J.-Y."/>
            <person name="Lia J."/>
            <person name="Xua B."/>
            <person name="Chenc J."/>
            <person name="D'Auriad J.C."/>
            <person name="Huanga J.-P."/>
            <person name="Huanga S.-X."/>
        </authorList>
    </citation>
    <scope>NUCLEOTIDE SEQUENCE [LARGE SCALE GENOMIC DNA]</scope>
    <source>
        <strain evidence="2">cv. KIB-2019</strain>
    </source>
</reference>
<dbReference type="Proteomes" id="UP001152561">
    <property type="component" value="Unassembled WGS sequence"/>
</dbReference>
<comment type="caution">
    <text evidence="1">The sequence shown here is derived from an EMBL/GenBank/DDBJ whole genome shotgun (WGS) entry which is preliminary data.</text>
</comment>
<evidence type="ECO:0000313" key="1">
    <source>
        <dbReference type="EMBL" id="KAJ8568630.1"/>
    </source>
</evidence>
<sequence>MSAALETNGLHNLVKSSMPSLDNELHNVELPVESTNLTWSKVSNSGAKGSNIFDDAPFYENFNMDEVDLSIENYEEMFVVSLDNPNEGIDGLFGTKEMSVAESSCQGVNAVEVVHTL</sequence>
<evidence type="ECO:0000313" key="2">
    <source>
        <dbReference type="Proteomes" id="UP001152561"/>
    </source>
</evidence>
<keyword evidence="2" id="KW-1185">Reference proteome</keyword>